<organism evidence="12">
    <name type="scientific">Timema cristinae</name>
    <name type="common">Walking stick</name>
    <dbReference type="NCBI Taxonomy" id="61476"/>
    <lineage>
        <taxon>Eukaryota</taxon>
        <taxon>Metazoa</taxon>
        <taxon>Ecdysozoa</taxon>
        <taxon>Arthropoda</taxon>
        <taxon>Hexapoda</taxon>
        <taxon>Insecta</taxon>
        <taxon>Pterygota</taxon>
        <taxon>Neoptera</taxon>
        <taxon>Polyneoptera</taxon>
        <taxon>Phasmatodea</taxon>
        <taxon>Timematodea</taxon>
        <taxon>Timematoidea</taxon>
        <taxon>Timematidae</taxon>
        <taxon>Timema</taxon>
    </lineage>
</organism>
<dbReference type="EMBL" id="OC320175">
    <property type="protein sequence ID" value="CAD7407438.1"/>
    <property type="molecule type" value="Genomic_DNA"/>
</dbReference>
<name>A0A7R9D6I3_TIMCR</name>
<feature type="domain" description="Endonuclease/exonuclease/phosphatase" evidence="11">
    <location>
        <begin position="531"/>
        <end position="798"/>
    </location>
</feature>
<proteinExistence type="inferred from homology"/>
<evidence type="ECO:0000256" key="10">
    <source>
        <dbReference type="SAM" id="MobiDB-lite"/>
    </source>
</evidence>
<comment type="subcellular location">
    <subcellularLocation>
        <location evidence="2">Cytoplasm</location>
    </subcellularLocation>
</comment>
<dbReference type="InterPro" id="IPR036691">
    <property type="entry name" value="Endo/exonu/phosph_ase_sf"/>
</dbReference>
<gene>
    <name evidence="12" type="ORF">TCEB3V08_LOCUS9029</name>
</gene>
<evidence type="ECO:0000256" key="7">
    <source>
        <dbReference type="ARBA" id="ARBA00022842"/>
    </source>
</evidence>
<evidence type="ECO:0000256" key="2">
    <source>
        <dbReference type="ARBA" id="ARBA00004496"/>
    </source>
</evidence>
<keyword evidence="8" id="KW-0090">Biological rhythms</keyword>
<feature type="region of interest" description="Disordered" evidence="10">
    <location>
        <begin position="1"/>
        <end position="33"/>
    </location>
</feature>
<comment type="similarity">
    <text evidence="3">Belongs to the CCR4/nocturin family.</text>
</comment>
<comment type="cofactor">
    <cofactor evidence="1">
        <name>Mg(2+)</name>
        <dbReference type="ChEBI" id="CHEBI:18420"/>
    </cofactor>
</comment>
<dbReference type="GO" id="GO:0000175">
    <property type="term" value="F:3'-5'-RNA exonuclease activity"/>
    <property type="evidence" value="ECO:0007669"/>
    <property type="project" value="TreeGrafter"/>
</dbReference>
<evidence type="ECO:0000256" key="3">
    <source>
        <dbReference type="ARBA" id="ARBA00010774"/>
    </source>
</evidence>
<evidence type="ECO:0000256" key="4">
    <source>
        <dbReference type="ARBA" id="ARBA00022490"/>
    </source>
</evidence>
<dbReference type="SUPFAM" id="SSF56219">
    <property type="entry name" value="DNase I-like"/>
    <property type="match status" value="1"/>
</dbReference>
<dbReference type="InterPro" id="IPR050410">
    <property type="entry name" value="CCR4/nocturin_mRNA_transcr"/>
</dbReference>
<evidence type="ECO:0000256" key="8">
    <source>
        <dbReference type="ARBA" id="ARBA00023108"/>
    </source>
</evidence>
<dbReference type="Gene3D" id="3.60.10.10">
    <property type="entry name" value="Endonuclease/exonuclease/phosphatase"/>
    <property type="match status" value="1"/>
</dbReference>
<dbReference type="PANTHER" id="PTHR12121:SF45">
    <property type="entry name" value="NOCTURNIN"/>
    <property type="match status" value="1"/>
</dbReference>
<evidence type="ECO:0000313" key="12">
    <source>
        <dbReference type="EMBL" id="CAD7407438.1"/>
    </source>
</evidence>
<dbReference type="GO" id="GO:0005737">
    <property type="term" value="C:cytoplasm"/>
    <property type="evidence" value="ECO:0007669"/>
    <property type="project" value="UniProtKB-SubCell"/>
</dbReference>
<evidence type="ECO:0000256" key="5">
    <source>
        <dbReference type="ARBA" id="ARBA00022723"/>
    </source>
</evidence>
<keyword evidence="7" id="KW-0460">Magnesium</keyword>
<dbReference type="Pfam" id="PF03372">
    <property type="entry name" value="Exo_endo_phos"/>
    <property type="match status" value="1"/>
</dbReference>
<dbReference type="PANTHER" id="PTHR12121">
    <property type="entry name" value="CARBON CATABOLITE REPRESSOR PROTEIN 4"/>
    <property type="match status" value="1"/>
</dbReference>
<dbReference type="GO" id="GO:0046872">
    <property type="term" value="F:metal ion binding"/>
    <property type="evidence" value="ECO:0007669"/>
    <property type="project" value="UniProtKB-KW"/>
</dbReference>
<dbReference type="InterPro" id="IPR005135">
    <property type="entry name" value="Endo/exonuclease/phosphatase"/>
</dbReference>
<accession>A0A7R9D6I3</accession>
<keyword evidence="4" id="KW-0963">Cytoplasm</keyword>
<reference evidence="12" key="1">
    <citation type="submission" date="2020-11" db="EMBL/GenBank/DDBJ databases">
        <authorList>
            <person name="Tran Van P."/>
        </authorList>
    </citation>
    <scope>NUCLEOTIDE SEQUENCE</scope>
</reference>
<protein>
    <recommendedName>
        <fullName evidence="9">Nocturnin</fullName>
    </recommendedName>
</protein>
<sequence>MQIPVSSVGGHGTRLSLQNPVTRERSTLSDTSLTSRNYNSTISRFEKLPPDHFDVRIRLLSWSRVRSYKGGFPAMSEGFKHDGVLNTSAPSGGKMDCGVPSSNITNCASKLVDCDAPSGRITNSENKIVDCDAPRCDIINSANKLMDCDVPNGSITNYTNKLVDCDAHSGDIKNCANKQENCNALVVTKWPNNLLDCDVASWGIPCCTDKLVDCDAPSGGITNCTNNLEECDSSSGRIVSCVDKIVGFNATSGGNCVNNIEEWDASSGKIVNYLDTIGECGVPSSEIVNCVDKIEDYAAPIDGITNLAGKAEDWNVVSGGFMNLRAIRESLALAESLASASLLTSPSAKRRLAARRLELEGEASTGEYIPPKQLLLYLVRDHKVLHKLLLLYTTPPSTTQAVTALYHSTKYYTSYYCSTPLHQVLHKLLLLYTTPPSTTRAATALYHSTKMGSFTSAPKILNDDLQDSDLDLPETLSREQLLQRCHKELEGIPALVSRRFRSLDEEQLLSQTELAEGCAEPSSGSQNIRILQWNLLSQALGQTNDNFVCCPDEALEWRTRRFHIVEELVGYNPDIICLQEVDHFNFLKKVLGSLGYSGMFFPKPDSPCLYIKGNNGSDGCAIFYRKDKLELLKMETRILEVWRVQSNQVAILLVLKLRGTGREICVATTHLKARNGALLSTLRNEQGKDFLEFVHAHAGPRPVLLCGDFNAEPTEPVYHTILSHEFLRLASAYASLSVGGEEPPYTTWKVREEGEVCHTIDYVFYSRDSFSVDSLLEFPSGEDIGEGRVPSWNYPSDHFSLVCDLRFIPFVS</sequence>
<evidence type="ECO:0000256" key="1">
    <source>
        <dbReference type="ARBA" id="ARBA00001946"/>
    </source>
</evidence>
<evidence type="ECO:0000256" key="9">
    <source>
        <dbReference type="ARBA" id="ARBA00023807"/>
    </source>
</evidence>
<dbReference type="GO" id="GO:0006139">
    <property type="term" value="P:nucleobase-containing compound metabolic process"/>
    <property type="evidence" value="ECO:0007669"/>
    <property type="project" value="UniProtKB-ARBA"/>
</dbReference>
<dbReference type="AlphaFoldDB" id="A0A7R9D6I3"/>
<evidence type="ECO:0000256" key="6">
    <source>
        <dbReference type="ARBA" id="ARBA00022801"/>
    </source>
</evidence>
<evidence type="ECO:0000259" key="11">
    <source>
        <dbReference type="Pfam" id="PF03372"/>
    </source>
</evidence>
<dbReference type="FunFam" id="3.60.10.10:FF:000012">
    <property type="entry name" value="nocturnin isoform X2"/>
    <property type="match status" value="1"/>
</dbReference>
<keyword evidence="6" id="KW-0378">Hydrolase</keyword>
<keyword evidence="5" id="KW-0479">Metal-binding</keyword>
<dbReference type="GO" id="GO:0048511">
    <property type="term" value="P:rhythmic process"/>
    <property type="evidence" value="ECO:0007669"/>
    <property type="project" value="UniProtKB-KW"/>
</dbReference>